<dbReference type="GO" id="GO:0050660">
    <property type="term" value="F:flavin adenine dinucleotide binding"/>
    <property type="evidence" value="ECO:0007669"/>
    <property type="project" value="InterPro"/>
</dbReference>
<dbReference type="Gene3D" id="3.50.50.60">
    <property type="entry name" value="FAD/NAD(P)-binding domain"/>
    <property type="match status" value="1"/>
</dbReference>
<feature type="domain" description="Glucose-methanol-choline oxidoreductase N-terminal" evidence="7">
    <location>
        <begin position="81"/>
        <end position="104"/>
    </location>
</feature>
<dbReference type="SUPFAM" id="SSF51905">
    <property type="entry name" value="FAD/NAD(P)-binding domain"/>
    <property type="match status" value="1"/>
</dbReference>
<proteinExistence type="inferred from homology"/>
<dbReference type="Proteomes" id="UP000295525">
    <property type="component" value="Unassembled WGS sequence"/>
</dbReference>
<dbReference type="PANTHER" id="PTHR11552:SF147">
    <property type="entry name" value="CHOLINE DEHYDROGENASE, MITOCHONDRIAL"/>
    <property type="match status" value="1"/>
</dbReference>
<dbReference type="SUPFAM" id="SSF54373">
    <property type="entry name" value="FAD-linked reductases, C-terminal domain"/>
    <property type="match status" value="1"/>
</dbReference>
<evidence type="ECO:0000256" key="5">
    <source>
        <dbReference type="PIRSR" id="PIRSR000137-2"/>
    </source>
</evidence>
<dbReference type="PROSITE" id="PS00623">
    <property type="entry name" value="GMC_OXRED_1"/>
    <property type="match status" value="1"/>
</dbReference>
<evidence type="ECO:0000256" key="3">
    <source>
        <dbReference type="ARBA" id="ARBA00022630"/>
    </source>
</evidence>
<reference evidence="9 10" key="1">
    <citation type="submission" date="2019-03" db="EMBL/GenBank/DDBJ databases">
        <title>Genomic Encyclopedia of Type Strains, Phase IV (KMG-IV): sequencing the most valuable type-strain genomes for metagenomic binning, comparative biology and taxonomic classification.</title>
        <authorList>
            <person name="Goeker M."/>
        </authorList>
    </citation>
    <scope>NUCLEOTIDE SEQUENCE [LARGE SCALE GENOMIC DNA]</scope>
    <source>
        <strain evidence="9 10">DSM 24591</strain>
    </source>
</reference>
<keyword evidence="4 5" id="KW-0274">FAD</keyword>
<feature type="binding site" evidence="5">
    <location>
        <begin position="91"/>
        <end position="94"/>
    </location>
    <ligand>
        <name>FAD</name>
        <dbReference type="ChEBI" id="CHEBI:57692"/>
    </ligand>
</feature>
<dbReference type="PANTHER" id="PTHR11552">
    <property type="entry name" value="GLUCOSE-METHANOL-CHOLINE GMC OXIDOREDUCTASE"/>
    <property type="match status" value="1"/>
</dbReference>
<evidence type="ECO:0000256" key="4">
    <source>
        <dbReference type="ARBA" id="ARBA00022827"/>
    </source>
</evidence>
<evidence type="ECO:0000313" key="10">
    <source>
        <dbReference type="Proteomes" id="UP000295525"/>
    </source>
</evidence>
<feature type="binding site" evidence="5">
    <location>
        <position position="83"/>
    </location>
    <ligand>
        <name>FAD</name>
        <dbReference type="ChEBI" id="CHEBI:57692"/>
    </ligand>
</feature>
<sequence>MADFDYIIIGAGSSGCVLANRLSENGKHRILLLEAGGSDKRFWVQVPIGYGKTYYQKAVNWMYMTEEVPGLNNKPSYWPRGKVLGGSSSINAMVYIRGNARDYDDWAAAGNPGWAYQDVLPYFIKSEANQMGAGRYHGDDGPLYVSDVSKELHPLCQDYIQAGRQAGLDFNPDFNGARQDGVGPYQITVRHGLRMSAAKAFLHPAMKRANLTVQTYAYATRLLFEGKRVIGVEYERGGRRCKAFAAREVILCGGTINSPQLLQLSGIGPRDVLEPLGIDVIHDSPAVGRNLQDHVGVDYLFKCNKKTLNNELNPWWGKLWAGLRYIFARSGPLGLSINQAGGFFKTAPDLYQPDMQLYFSPVSYTRAPPKTRPLMNPDPFAAFLLGVSNCRPSSRGYLKIRSCDPHKAPEIQPDYLSTDDDIQRMLRGVRFIRELAGTAALKEIITEELRPGAACASDEALVQDIRDNAWSVFHACSTCRMGPDPQADVVDHCLRVYGVESLRIADASIFPSLVSGNTNAAAIMVGEKAADLILSDTALGR</sequence>
<accession>A0A4R3M2G6</accession>
<comment type="caution">
    <text evidence="9">The sequence shown here is derived from an EMBL/GenBank/DDBJ whole genome shotgun (WGS) entry which is preliminary data.</text>
</comment>
<evidence type="ECO:0000259" key="8">
    <source>
        <dbReference type="PROSITE" id="PS00624"/>
    </source>
</evidence>
<dbReference type="OrthoDB" id="9785276at2"/>
<comment type="similarity">
    <text evidence="2 6">Belongs to the GMC oxidoreductase family.</text>
</comment>
<dbReference type="Gene3D" id="3.30.560.10">
    <property type="entry name" value="Glucose Oxidase, domain 3"/>
    <property type="match status" value="1"/>
</dbReference>
<evidence type="ECO:0000256" key="6">
    <source>
        <dbReference type="RuleBase" id="RU003968"/>
    </source>
</evidence>
<dbReference type="AlphaFoldDB" id="A0A4R3M2G6"/>
<dbReference type="RefSeq" id="WP_132582994.1">
    <property type="nucleotide sequence ID" value="NZ_SMAJ01000008.1"/>
</dbReference>
<keyword evidence="10" id="KW-1185">Reference proteome</keyword>
<dbReference type="InterPro" id="IPR012132">
    <property type="entry name" value="GMC_OxRdtase"/>
</dbReference>
<protein>
    <submittedName>
        <fullName evidence="9">Choline dehydrogenase</fullName>
    </submittedName>
</protein>
<dbReference type="EMBL" id="SMAJ01000008">
    <property type="protein sequence ID" value="TCT06409.1"/>
    <property type="molecule type" value="Genomic_DNA"/>
</dbReference>
<evidence type="ECO:0000256" key="2">
    <source>
        <dbReference type="ARBA" id="ARBA00010790"/>
    </source>
</evidence>
<dbReference type="PIRSF" id="PIRSF000137">
    <property type="entry name" value="Alcohol_oxidase"/>
    <property type="match status" value="1"/>
</dbReference>
<dbReference type="GO" id="GO:0016614">
    <property type="term" value="F:oxidoreductase activity, acting on CH-OH group of donors"/>
    <property type="evidence" value="ECO:0007669"/>
    <property type="project" value="InterPro"/>
</dbReference>
<dbReference type="InterPro" id="IPR007867">
    <property type="entry name" value="GMC_OxRtase_C"/>
</dbReference>
<organism evidence="9 10">
    <name type="scientific">Paralcaligenes ureilyticus</name>
    <dbReference type="NCBI Taxonomy" id="627131"/>
    <lineage>
        <taxon>Bacteria</taxon>
        <taxon>Pseudomonadati</taxon>
        <taxon>Pseudomonadota</taxon>
        <taxon>Betaproteobacteria</taxon>
        <taxon>Burkholderiales</taxon>
        <taxon>Alcaligenaceae</taxon>
        <taxon>Paralcaligenes</taxon>
    </lineage>
</organism>
<feature type="domain" description="Glucose-methanol-choline oxidoreductase N-terminal" evidence="8">
    <location>
        <begin position="254"/>
        <end position="268"/>
    </location>
</feature>
<evidence type="ECO:0000256" key="1">
    <source>
        <dbReference type="ARBA" id="ARBA00001974"/>
    </source>
</evidence>
<keyword evidence="3 6" id="KW-0285">Flavoprotein</keyword>
<dbReference type="InterPro" id="IPR000172">
    <property type="entry name" value="GMC_OxRdtase_N"/>
</dbReference>
<dbReference type="Pfam" id="PF00732">
    <property type="entry name" value="GMC_oxred_N"/>
    <property type="match status" value="1"/>
</dbReference>
<evidence type="ECO:0000313" key="9">
    <source>
        <dbReference type="EMBL" id="TCT06409.1"/>
    </source>
</evidence>
<evidence type="ECO:0000259" key="7">
    <source>
        <dbReference type="PROSITE" id="PS00623"/>
    </source>
</evidence>
<dbReference type="PROSITE" id="PS00624">
    <property type="entry name" value="GMC_OXRED_2"/>
    <property type="match status" value="1"/>
</dbReference>
<dbReference type="Pfam" id="PF05199">
    <property type="entry name" value="GMC_oxred_C"/>
    <property type="match status" value="1"/>
</dbReference>
<gene>
    <name evidence="9" type="ORF">EDC26_108145</name>
</gene>
<dbReference type="InterPro" id="IPR036188">
    <property type="entry name" value="FAD/NAD-bd_sf"/>
</dbReference>
<comment type="cofactor">
    <cofactor evidence="1 5">
        <name>FAD</name>
        <dbReference type="ChEBI" id="CHEBI:57692"/>
    </cofactor>
</comment>
<name>A0A4R3M2G6_9BURK</name>